<accession>A0AAW1P5J3</accession>
<evidence type="ECO:0000256" key="7">
    <source>
        <dbReference type="SAM" id="MobiDB-lite"/>
    </source>
</evidence>
<dbReference type="Proteomes" id="UP001465755">
    <property type="component" value="Unassembled WGS sequence"/>
</dbReference>
<dbReference type="PROSITE" id="PS00221">
    <property type="entry name" value="MIP"/>
    <property type="match status" value="1"/>
</dbReference>
<evidence type="ECO:0008006" key="11">
    <source>
        <dbReference type="Google" id="ProtNLM"/>
    </source>
</evidence>
<keyword evidence="10" id="KW-1185">Reference proteome</keyword>
<evidence type="ECO:0000313" key="9">
    <source>
        <dbReference type="EMBL" id="KAK9803783.1"/>
    </source>
</evidence>
<feature type="transmembrane region" description="Helical" evidence="8">
    <location>
        <begin position="171"/>
        <end position="190"/>
    </location>
</feature>
<dbReference type="GO" id="GO:0005886">
    <property type="term" value="C:plasma membrane"/>
    <property type="evidence" value="ECO:0007669"/>
    <property type="project" value="TreeGrafter"/>
</dbReference>
<comment type="subcellular location">
    <subcellularLocation>
        <location evidence="1">Membrane</location>
        <topology evidence="1">Multi-pass membrane protein</topology>
    </subcellularLocation>
</comment>
<dbReference type="PANTHER" id="PTHR19139:SF284">
    <property type="entry name" value="AQUAPORIN"/>
    <property type="match status" value="1"/>
</dbReference>
<keyword evidence="2 6" id="KW-0813">Transport</keyword>
<dbReference type="EMBL" id="JALJOQ010000056">
    <property type="protein sequence ID" value="KAK9803783.1"/>
    <property type="molecule type" value="Genomic_DNA"/>
</dbReference>
<evidence type="ECO:0000256" key="2">
    <source>
        <dbReference type="ARBA" id="ARBA00022448"/>
    </source>
</evidence>
<name>A0AAW1P5J3_9CHLO</name>
<evidence type="ECO:0000256" key="5">
    <source>
        <dbReference type="ARBA" id="ARBA00023136"/>
    </source>
</evidence>
<sequence>MHKKGSFASNDIGTPWYDIGFHFWEPMNGTLLKAVWIEFMCMVLFIYLATGTVVFGCHSDDAGTKEGSDAIPVDCLLNQSRVLTIATGFGLTIFILVYLAAGFSGGHLNPAITLAFVLTKKISILRAIGYWIVQMGGAVTGSALVYATDNRGYEAAKGAANRLIDGLPSSAGWLLECILTFVLVLVVFAATDTARAQSTAHMTVLAPLTIGFVVFADHLAAVAIDGCSINPARSFGPAVIRNDYYDLWIFFAGPLSGGLIAALVYEVTLRPSSAPLLPVDHVAKKGQQTQPSKLPGYAGVQGLSEALTHSDSNNSRRDTADTFNSGRETADTYDEEAALRPGHSDAINLTAVSANSHISRAGRSNRQSQE</sequence>
<protein>
    <recommendedName>
        <fullName evidence="11">Aquaporin</fullName>
    </recommendedName>
</protein>
<reference evidence="9 10" key="1">
    <citation type="journal article" date="2024" name="Nat. Commun.">
        <title>Phylogenomics reveals the evolutionary origins of lichenization in chlorophyte algae.</title>
        <authorList>
            <person name="Puginier C."/>
            <person name="Libourel C."/>
            <person name="Otte J."/>
            <person name="Skaloud P."/>
            <person name="Haon M."/>
            <person name="Grisel S."/>
            <person name="Petersen M."/>
            <person name="Berrin J.G."/>
            <person name="Delaux P.M."/>
            <person name="Dal Grande F."/>
            <person name="Keller J."/>
        </authorList>
    </citation>
    <scope>NUCLEOTIDE SEQUENCE [LARGE SCALE GENOMIC DNA]</scope>
    <source>
        <strain evidence="9 10">SAG 2036</strain>
    </source>
</reference>
<feature type="transmembrane region" description="Helical" evidence="8">
    <location>
        <begin position="202"/>
        <end position="224"/>
    </location>
</feature>
<dbReference type="Gene3D" id="1.20.1080.10">
    <property type="entry name" value="Glycerol uptake facilitator protein"/>
    <property type="match status" value="1"/>
</dbReference>
<keyword evidence="4 8" id="KW-1133">Transmembrane helix</keyword>
<evidence type="ECO:0000256" key="3">
    <source>
        <dbReference type="ARBA" id="ARBA00022692"/>
    </source>
</evidence>
<dbReference type="AlphaFoldDB" id="A0AAW1P5J3"/>
<evidence type="ECO:0000256" key="6">
    <source>
        <dbReference type="RuleBase" id="RU000477"/>
    </source>
</evidence>
<dbReference type="PANTHER" id="PTHR19139">
    <property type="entry name" value="AQUAPORIN TRANSPORTER"/>
    <property type="match status" value="1"/>
</dbReference>
<comment type="caution">
    <text evidence="9">The sequence shown here is derived from an EMBL/GenBank/DDBJ whole genome shotgun (WGS) entry which is preliminary data.</text>
</comment>
<evidence type="ECO:0000313" key="10">
    <source>
        <dbReference type="Proteomes" id="UP001465755"/>
    </source>
</evidence>
<organism evidence="9 10">
    <name type="scientific">Symbiochloris irregularis</name>
    <dbReference type="NCBI Taxonomy" id="706552"/>
    <lineage>
        <taxon>Eukaryota</taxon>
        <taxon>Viridiplantae</taxon>
        <taxon>Chlorophyta</taxon>
        <taxon>core chlorophytes</taxon>
        <taxon>Trebouxiophyceae</taxon>
        <taxon>Trebouxiales</taxon>
        <taxon>Trebouxiaceae</taxon>
        <taxon>Symbiochloris</taxon>
    </lineage>
</organism>
<feature type="transmembrane region" description="Helical" evidence="8">
    <location>
        <begin position="35"/>
        <end position="55"/>
    </location>
</feature>
<evidence type="ECO:0000256" key="4">
    <source>
        <dbReference type="ARBA" id="ARBA00022989"/>
    </source>
</evidence>
<gene>
    <name evidence="9" type="ORF">WJX73_007325</name>
</gene>
<dbReference type="SUPFAM" id="SSF81338">
    <property type="entry name" value="Aquaporin-like"/>
    <property type="match status" value="1"/>
</dbReference>
<dbReference type="InterPro" id="IPR034294">
    <property type="entry name" value="Aquaporin_transptr"/>
</dbReference>
<feature type="transmembrane region" description="Helical" evidence="8">
    <location>
        <begin position="124"/>
        <end position="147"/>
    </location>
</feature>
<dbReference type="InterPro" id="IPR023271">
    <property type="entry name" value="Aquaporin-like"/>
</dbReference>
<comment type="similarity">
    <text evidence="6">Belongs to the MIP/aquaporin (TC 1.A.8) family.</text>
</comment>
<keyword evidence="3 6" id="KW-0812">Transmembrane</keyword>
<dbReference type="PRINTS" id="PR00783">
    <property type="entry name" value="MINTRINSICP"/>
</dbReference>
<feature type="transmembrane region" description="Helical" evidence="8">
    <location>
        <begin position="82"/>
        <end position="103"/>
    </location>
</feature>
<evidence type="ECO:0000256" key="8">
    <source>
        <dbReference type="SAM" id="Phobius"/>
    </source>
</evidence>
<dbReference type="InterPro" id="IPR000425">
    <property type="entry name" value="MIP"/>
</dbReference>
<dbReference type="CDD" id="cd00333">
    <property type="entry name" value="MIP"/>
    <property type="match status" value="1"/>
</dbReference>
<proteinExistence type="inferred from homology"/>
<evidence type="ECO:0000256" key="1">
    <source>
        <dbReference type="ARBA" id="ARBA00004141"/>
    </source>
</evidence>
<dbReference type="InterPro" id="IPR022357">
    <property type="entry name" value="MIP_CS"/>
</dbReference>
<dbReference type="GO" id="GO:0015250">
    <property type="term" value="F:water channel activity"/>
    <property type="evidence" value="ECO:0007669"/>
    <property type="project" value="TreeGrafter"/>
</dbReference>
<feature type="transmembrane region" description="Helical" evidence="8">
    <location>
        <begin position="244"/>
        <end position="265"/>
    </location>
</feature>
<keyword evidence="5 8" id="KW-0472">Membrane</keyword>
<feature type="region of interest" description="Disordered" evidence="7">
    <location>
        <begin position="307"/>
        <end position="342"/>
    </location>
</feature>
<dbReference type="Pfam" id="PF00230">
    <property type="entry name" value="MIP"/>
    <property type="match status" value="1"/>
</dbReference>